<proteinExistence type="predicted"/>
<reference evidence="1 2" key="1">
    <citation type="submission" date="2019-07" db="EMBL/GenBank/DDBJ databases">
        <title>Genomic Encyclopedia of Type Strains, Phase IV (KMG-IV): sequencing the most valuable type-strain genomes for metagenomic binning, comparative biology and taxonomic classification.</title>
        <authorList>
            <person name="Goeker M."/>
        </authorList>
    </citation>
    <scope>NUCLEOTIDE SEQUENCE [LARGE SCALE GENOMIC DNA]</scope>
    <source>
        <strain evidence="1 2">DSM 44831</strain>
    </source>
</reference>
<evidence type="ECO:0000313" key="1">
    <source>
        <dbReference type="EMBL" id="KAF0836682.1"/>
    </source>
</evidence>
<dbReference type="InterPro" id="IPR037083">
    <property type="entry name" value="NgoMIV_sf"/>
</dbReference>
<organism evidence="1 2">
    <name type="scientific">Nocardia caishijiensis</name>
    <dbReference type="NCBI Taxonomy" id="184756"/>
    <lineage>
        <taxon>Bacteria</taxon>
        <taxon>Bacillati</taxon>
        <taxon>Actinomycetota</taxon>
        <taxon>Actinomycetes</taxon>
        <taxon>Mycobacteriales</taxon>
        <taxon>Nocardiaceae</taxon>
        <taxon>Nocardia</taxon>
    </lineage>
</organism>
<comment type="caution">
    <text evidence="1">The sequence shown here is derived from an EMBL/GenBank/DDBJ whole genome shotgun (WGS) entry which is preliminary data.</text>
</comment>
<dbReference type="InterPro" id="IPR011335">
    <property type="entry name" value="Restrct_endonuc-II-like"/>
</dbReference>
<protein>
    <submittedName>
        <fullName evidence="1">NgoMIV restriction enzyme</fullName>
    </submittedName>
</protein>
<keyword evidence="2" id="KW-1185">Reference proteome</keyword>
<gene>
    <name evidence="1" type="ORF">FNL39_11390</name>
</gene>
<dbReference type="Proteomes" id="UP000798951">
    <property type="component" value="Unassembled WGS sequence"/>
</dbReference>
<dbReference type="Pfam" id="PF09015">
    <property type="entry name" value="NgoMIV_restric"/>
    <property type="match status" value="1"/>
</dbReference>
<dbReference type="InterPro" id="IPR015105">
    <property type="entry name" value="NgoMIV"/>
</dbReference>
<accession>A0ABQ6YFK8</accession>
<dbReference type="Gene3D" id="3.40.50.10010">
    <property type="entry name" value="Type-2 restriction enzyme NgoMIV"/>
    <property type="match status" value="1"/>
</dbReference>
<dbReference type="SUPFAM" id="SSF52980">
    <property type="entry name" value="Restriction endonuclease-like"/>
    <property type="match status" value="1"/>
</dbReference>
<name>A0ABQ6YFK8_9NOCA</name>
<dbReference type="EMBL" id="VMSD01000013">
    <property type="protein sequence ID" value="KAF0836682.1"/>
    <property type="molecule type" value="Genomic_DNA"/>
</dbReference>
<sequence length="419" mass="45945">MGVESACTLPIKYFVNGLAQAIPESLLHVLVLTKPLQNLGDPHIGLCVDNRTGHIEEDMIRLAHRTNVARAASCGLFPSEPDTSFFSAGAAHVWLGARKSGELQLPTSSETSRSVLHVVALASGMERGGGTVAYVTAPFARDLCGYRSNGNPSTSDSNDAGSIEWGMALFDALGVPAEKPEIPQVGRRMEELAAKHLEGLRSDLLFRGSRPAMEFRQYYHLAVFKDFTRKYADPGSELADIIVELTQNSSPAIHDALISRLKTVSVAIGENHQLVSDLVNSMPEESLLKLDVAIAAPQPENRLLIGLSSKWSLRTDRAQDCISQGSKLVSLRRGHMPHYAVLTMEPRPAMLRLIAYGSGAVDCVYHLALQELRDAARTLEGRRRRAPWAPRALLERMVAQGRVRDYGELVAEVRRLPTW</sequence>
<evidence type="ECO:0000313" key="2">
    <source>
        <dbReference type="Proteomes" id="UP000798951"/>
    </source>
</evidence>